<evidence type="ECO:0000313" key="8">
    <source>
        <dbReference type="Proteomes" id="UP000541444"/>
    </source>
</evidence>
<dbReference type="InterPro" id="IPR016461">
    <property type="entry name" value="COMT-like"/>
</dbReference>
<feature type="domain" description="O-methyltransferase dimerisation" evidence="6">
    <location>
        <begin position="26"/>
        <end position="114"/>
    </location>
</feature>
<evidence type="ECO:0000259" key="6">
    <source>
        <dbReference type="Pfam" id="PF08100"/>
    </source>
</evidence>
<evidence type="ECO:0000259" key="5">
    <source>
        <dbReference type="Pfam" id="PF00891"/>
    </source>
</evidence>
<dbReference type="GO" id="GO:0032259">
    <property type="term" value="P:methylation"/>
    <property type="evidence" value="ECO:0007669"/>
    <property type="project" value="UniProtKB-KW"/>
</dbReference>
<accession>A0A7J7LJJ4</accession>
<keyword evidence="2" id="KW-0808">Transferase</keyword>
<proteinExistence type="predicted"/>
<dbReference type="InterPro" id="IPR029063">
    <property type="entry name" value="SAM-dependent_MTases_sf"/>
</dbReference>
<keyword evidence="3" id="KW-0949">S-adenosyl-L-methionine</keyword>
<evidence type="ECO:0000256" key="1">
    <source>
        <dbReference type="ARBA" id="ARBA00022603"/>
    </source>
</evidence>
<dbReference type="Pfam" id="PF08100">
    <property type="entry name" value="Dimerisation"/>
    <property type="match status" value="1"/>
</dbReference>
<reference evidence="7 8" key="1">
    <citation type="journal article" date="2020" name="IScience">
        <title>Genome Sequencing of the Endangered Kingdonia uniflora (Circaeasteraceae, Ranunculales) Reveals Potential Mechanisms of Evolutionary Specialization.</title>
        <authorList>
            <person name="Sun Y."/>
            <person name="Deng T."/>
            <person name="Zhang A."/>
            <person name="Moore M.J."/>
            <person name="Landis J.B."/>
            <person name="Lin N."/>
            <person name="Zhang H."/>
            <person name="Zhang X."/>
            <person name="Huang J."/>
            <person name="Zhang X."/>
            <person name="Sun H."/>
            <person name="Wang H."/>
        </authorList>
    </citation>
    <scope>NUCLEOTIDE SEQUENCE [LARGE SCALE GENOMIC DNA]</scope>
    <source>
        <strain evidence="7">TB1705</strain>
        <tissue evidence="7">Leaf</tissue>
    </source>
</reference>
<evidence type="ECO:0000256" key="2">
    <source>
        <dbReference type="ARBA" id="ARBA00022679"/>
    </source>
</evidence>
<feature type="active site" description="Proton acceptor" evidence="4">
    <location>
        <position position="269"/>
    </location>
</feature>
<dbReference type="AlphaFoldDB" id="A0A7J7LJJ4"/>
<dbReference type="GO" id="GO:0046983">
    <property type="term" value="F:protein dimerization activity"/>
    <property type="evidence" value="ECO:0007669"/>
    <property type="project" value="InterPro"/>
</dbReference>
<dbReference type="PIRSF" id="PIRSF005739">
    <property type="entry name" value="O-mtase"/>
    <property type="match status" value="1"/>
</dbReference>
<dbReference type="Pfam" id="PF00891">
    <property type="entry name" value="Methyltransf_2"/>
    <property type="match status" value="1"/>
</dbReference>
<evidence type="ECO:0000256" key="4">
    <source>
        <dbReference type="PIRSR" id="PIRSR005739-1"/>
    </source>
</evidence>
<dbReference type="SUPFAM" id="SSF46785">
    <property type="entry name" value="Winged helix' DNA-binding domain"/>
    <property type="match status" value="1"/>
</dbReference>
<keyword evidence="8" id="KW-1185">Reference proteome</keyword>
<comment type="caution">
    <text evidence="7">The sequence shown here is derived from an EMBL/GenBank/DDBJ whole genome shotgun (WGS) entry which is preliminary data.</text>
</comment>
<sequence>MDLMKNQIETTQETEDFVYVTQMYMMSILPMALRAVVELDLLEIIAREGKGAQLSPSVLASHLPTSNPNAPNMIDRALRLLSSYSLLNCSIVTGDDGKVERLFSLAPASKFLVRNKDGVSLAPFFIYCTSKPNLLSWLHLKDAILEGGIPFIKAHGTHLFGHPSINPDLIECQTFLNKSMFSATTMVMKEILHIYNGFENLKHVVDVGGGLGTSISIITSKYPTIEGINYDLPHVIANAPLHPGVKHIGGDMFESVPKGDSIFLKWVLHDWNDEQCAKILENCYEALPDQGKVILFEVLLTDPTRQDAIAKNVHLLDVMMMGFHGGKERTEQELEALFKGAGFSRIIKICRVYESWVIECCKNN</sequence>
<dbReference type="InterPro" id="IPR036388">
    <property type="entry name" value="WH-like_DNA-bd_sf"/>
</dbReference>
<evidence type="ECO:0000313" key="7">
    <source>
        <dbReference type="EMBL" id="KAF6142700.1"/>
    </source>
</evidence>
<dbReference type="PANTHER" id="PTHR11746">
    <property type="entry name" value="O-METHYLTRANSFERASE"/>
    <property type="match status" value="1"/>
</dbReference>
<name>A0A7J7LJJ4_9MAGN</name>
<dbReference type="Proteomes" id="UP000541444">
    <property type="component" value="Unassembled WGS sequence"/>
</dbReference>
<keyword evidence="1" id="KW-0489">Methyltransferase</keyword>
<dbReference type="OrthoDB" id="1606438at2759"/>
<dbReference type="EMBL" id="JACGCM010002249">
    <property type="protein sequence ID" value="KAF6142700.1"/>
    <property type="molecule type" value="Genomic_DNA"/>
</dbReference>
<dbReference type="GO" id="GO:0008171">
    <property type="term" value="F:O-methyltransferase activity"/>
    <property type="evidence" value="ECO:0007669"/>
    <property type="project" value="InterPro"/>
</dbReference>
<dbReference type="InterPro" id="IPR001077">
    <property type="entry name" value="COMT_C"/>
</dbReference>
<gene>
    <name evidence="7" type="ORF">GIB67_015186</name>
</gene>
<dbReference type="Gene3D" id="1.10.10.10">
    <property type="entry name" value="Winged helix-like DNA-binding domain superfamily/Winged helix DNA-binding domain"/>
    <property type="match status" value="1"/>
</dbReference>
<feature type="domain" description="O-methyltransferase C-terminal" evidence="5">
    <location>
        <begin position="137"/>
        <end position="344"/>
    </location>
</feature>
<evidence type="ECO:0000256" key="3">
    <source>
        <dbReference type="ARBA" id="ARBA00022691"/>
    </source>
</evidence>
<dbReference type="PROSITE" id="PS51683">
    <property type="entry name" value="SAM_OMT_II"/>
    <property type="match status" value="1"/>
</dbReference>
<organism evidence="7 8">
    <name type="scientific">Kingdonia uniflora</name>
    <dbReference type="NCBI Taxonomy" id="39325"/>
    <lineage>
        <taxon>Eukaryota</taxon>
        <taxon>Viridiplantae</taxon>
        <taxon>Streptophyta</taxon>
        <taxon>Embryophyta</taxon>
        <taxon>Tracheophyta</taxon>
        <taxon>Spermatophyta</taxon>
        <taxon>Magnoliopsida</taxon>
        <taxon>Ranunculales</taxon>
        <taxon>Circaeasteraceae</taxon>
        <taxon>Kingdonia</taxon>
    </lineage>
</organism>
<dbReference type="FunFam" id="1.10.10.10:FF:000357">
    <property type="entry name" value="Caffeic acid 3-O-methyltransferase"/>
    <property type="match status" value="1"/>
</dbReference>
<protein>
    <submittedName>
        <fullName evidence="7">Uncharacterized protein</fullName>
    </submittedName>
</protein>
<dbReference type="SUPFAM" id="SSF53335">
    <property type="entry name" value="S-adenosyl-L-methionine-dependent methyltransferases"/>
    <property type="match status" value="1"/>
</dbReference>
<dbReference type="InterPro" id="IPR012967">
    <property type="entry name" value="COMT_dimerisation"/>
</dbReference>
<dbReference type="Gene3D" id="3.40.50.150">
    <property type="entry name" value="Vaccinia Virus protein VP39"/>
    <property type="match status" value="1"/>
</dbReference>
<dbReference type="InterPro" id="IPR036390">
    <property type="entry name" value="WH_DNA-bd_sf"/>
</dbReference>